<organism evidence="1 2">
    <name type="scientific">Sphaerisporangium album</name>
    <dbReference type="NCBI Taxonomy" id="509200"/>
    <lineage>
        <taxon>Bacteria</taxon>
        <taxon>Bacillati</taxon>
        <taxon>Actinomycetota</taxon>
        <taxon>Actinomycetes</taxon>
        <taxon>Streptosporangiales</taxon>
        <taxon>Streptosporangiaceae</taxon>
        <taxon>Sphaerisporangium</taxon>
    </lineage>
</organism>
<proteinExistence type="predicted"/>
<dbReference type="Proteomes" id="UP000253094">
    <property type="component" value="Unassembled WGS sequence"/>
</dbReference>
<evidence type="ECO:0000313" key="1">
    <source>
        <dbReference type="EMBL" id="RCG27192.1"/>
    </source>
</evidence>
<name>A0A367FBE8_9ACTN</name>
<dbReference type="RefSeq" id="WP_114031531.1">
    <property type="nucleotide sequence ID" value="NZ_QOIL01000016.1"/>
</dbReference>
<reference evidence="1 2" key="1">
    <citation type="submission" date="2018-06" db="EMBL/GenBank/DDBJ databases">
        <title>Sphaerisporangium craniellae sp. nov., isolated from a marine sponge in the South China Sea.</title>
        <authorList>
            <person name="Li L."/>
        </authorList>
    </citation>
    <scope>NUCLEOTIDE SEQUENCE [LARGE SCALE GENOMIC DNA]</scope>
    <source>
        <strain evidence="1 2">CCTCC AA 208026</strain>
    </source>
</reference>
<protein>
    <submittedName>
        <fullName evidence="1">Uncharacterized protein</fullName>
    </submittedName>
</protein>
<evidence type="ECO:0000313" key="2">
    <source>
        <dbReference type="Proteomes" id="UP000253094"/>
    </source>
</evidence>
<sequence>MSEIPRHCPYKAGDRVQMHGYSGEHVHRGGHLNDHAVTGFRGVVEGYIGATILTGTTDDGRPWAEYWGSLDPDGTPCSSAALCSCCPHPGRRMVNGRVHSGRCRPAEASADRARAAARAHAEWWRTGVRPSGPQIPRYDQGALFPTEDIGTAGAAR</sequence>
<dbReference type="AlphaFoldDB" id="A0A367FBE8"/>
<comment type="caution">
    <text evidence="1">The sequence shown here is derived from an EMBL/GenBank/DDBJ whole genome shotgun (WGS) entry which is preliminary data.</text>
</comment>
<dbReference type="OrthoDB" id="9826672at2"/>
<dbReference type="EMBL" id="QOIL01000016">
    <property type="protein sequence ID" value="RCG27192.1"/>
    <property type="molecule type" value="Genomic_DNA"/>
</dbReference>
<accession>A0A367FBE8</accession>
<keyword evidence="2" id="KW-1185">Reference proteome</keyword>
<gene>
    <name evidence="1" type="ORF">DQ384_26085</name>
</gene>